<evidence type="ECO:0000256" key="1">
    <source>
        <dbReference type="SAM" id="SignalP"/>
    </source>
</evidence>
<keyword evidence="1" id="KW-0732">Signal</keyword>
<dbReference type="EMBL" id="CAUYUJ010015471">
    <property type="protein sequence ID" value="CAK0854345.1"/>
    <property type="molecule type" value="Genomic_DNA"/>
</dbReference>
<organism evidence="3 4">
    <name type="scientific">Prorocentrum cordatum</name>
    <dbReference type="NCBI Taxonomy" id="2364126"/>
    <lineage>
        <taxon>Eukaryota</taxon>
        <taxon>Sar</taxon>
        <taxon>Alveolata</taxon>
        <taxon>Dinophyceae</taxon>
        <taxon>Prorocentrales</taxon>
        <taxon>Prorocentraceae</taxon>
        <taxon>Prorocentrum</taxon>
    </lineage>
</organism>
<keyword evidence="4" id="KW-1185">Reference proteome</keyword>
<evidence type="ECO:0000313" key="4">
    <source>
        <dbReference type="Proteomes" id="UP001189429"/>
    </source>
</evidence>
<reference evidence="3" key="1">
    <citation type="submission" date="2023-10" db="EMBL/GenBank/DDBJ databases">
        <authorList>
            <person name="Chen Y."/>
            <person name="Shah S."/>
            <person name="Dougan E. K."/>
            <person name="Thang M."/>
            <person name="Chan C."/>
        </authorList>
    </citation>
    <scope>NUCLEOTIDE SEQUENCE [LARGE SCALE GENOMIC DNA]</scope>
</reference>
<gene>
    <name evidence="2" type="ORF">PCOR1329_LOCUS45487</name>
    <name evidence="3" type="ORF">PCOR1329_LOCUS63823</name>
</gene>
<comment type="caution">
    <text evidence="3">The sequence shown here is derived from an EMBL/GenBank/DDBJ whole genome shotgun (WGS) entry which is preliminary data.</text>
</comment>
<protein>
    <recommendedName>
        <fullName evidence="5">Hexosyltransferase</fullName>
    </recommendedName>
</protein>
<feature type="signal peptide" evidence="1">
    <location>
        <begin position="1"/>
        <end position="20"/>
    </location>
</feature>
<dbReference type="EMBL" id="CAUYUJ010018115">
    <property type="protein sequence ID" value="CAK0880789.1"/>
    <property type="molecule type" value="Genomic_DNA"/>
</dbReference>
<evidence type="ECO:0000313" key="3">
    <source>
        <dbReference type="EMBL" id="CAK0880789.1"/>
    </source>
</evidence>
<name>A0ABN9W3X6_9DINO</name>
<evidence type="ECO:0000313" key="2">
    <source>
        <dbReference type="EMBL" id="CAK0854345.1"/>
    </source>
</evidence>
<sequence>MVMILANAVSALYVIGGGYSTSSGGFAETSCGAVGLQDVTTIEECHFAAEQVGIAIKEMVGPGNWAHVPYGCTVQQGSATPESGAVGTNGRVHFSTTTGNNNGGKGGYVLICKQSPTTVLTPAPTPAPAITPLPTPAQTSSPTPAPTQAHDVASSDAKDIVSDLPRIAVMISGIAFEDSMRARVRGGNLVDHMVEDMDHQPESMMPSSGTRPWDSFKKHVLEPLRRDFHERVDIFVCTNQFVAAAPVEVTAVFTINSTSHTSRLGFSEEQFDRSKACFSNVLEFGRRYTYFMKVRPDFVFITDIEDYSNLRHDCMHTRFQRMWNIAGIRHCHSQLIFGRCYSCNGELRHPVGGVRFGWIVDDMVFVAPFELAKSVFMTSAEIHHWARYNIPNHNRWIDKYELHNSTEGSYTNALIMNKVPVCPLCINGWPKSSHRDWHQHQHECSNANSTYACGRYQGSVDEWVEYIKTGRLPSKVQWEMDRERHLARHETLSSSSDS</sequence>
<dbReference type="Proteomes" id="UP001189429">
    <property type="component" value="Unassembled WGS sequence"/>
</dbReference>
<accession>A0ABN9W3X6</accession>
<feature type="chain" id="PRO_5045028980" description="Hexosyltransferase" evidence="1">
    <location>
        <begin position="21"/>
        <end position="498"/>
    </location>
</feature>
<proteinExistence type="predicted"/>
<evidence type="ECO:0008006" key="5">
    <source>
        <dbReference type="Google" id="ProtNLM"/>
    </source>
</evidence>